<accession>A0ACB6RZL1</accession>
<dbReference type="Proteomes" id="UP000799754">
    <property type="component" value="Unassembled WGS sequence"/>
</dbReference>
<evidence type="ECO:0000313" key="2">
    <source>
        <dbReference type="Proteomes" id="UP000799754"/>
    </source>
</evidence>
<gene>
    <name evidence="1" type="ORF">BU25DRAFT_469657</name>
</gene>
<protein>
    <submittedName>
        <fullName evidence="1">Uncharacterized protein</fullName>
    </submittedName>
</protein>
<name>A0ACB6RZL1_9PLEO</name>
<organism evidence="1 2">
    <name type="scientific">Macroventuria anomochaeta</name>
    <dbReference type="NCBI Taxonomy" id="301207"/>
    <lineage>
        <taxon>Eukaryota</taxon>
        <taxon>Fungi</taxon>
        <taxon>Dikarya</taxon>
        <taxon>Ascomycota</taxon>
        <taxon>Pezizomycotina</taxon>
        <taxon>Dothideomycetes</taxon>
        <taxon>Pleosporomycetidae</taxon>
        <taxon>Pleosporales</taxon>
        <taxon>Pleosporineae</taxon>
        <taxon>Didymellaceae</taxon>
        <taxon>Macroventuria</taxon>
    </lineage>
</organism>
<keyword evidence="2" id="KW-1185">Reference proteome</keyword>
<comment type="caution">
    <text evidence="1">The sequence shown here is derived from an EMBL/GenBank/DDBJ whole genome shotgun (WGS) entry which is preliminary data.</text>
</comment>
<dbReference type="EMBL" id="MU006718">
    <property type="protein sequence ID" value="KAF2627214.1"/>
    <property type="molecule type" value="Genomic_DNA"/>
</dbReference>
<proteinExistence type="predicted"/>
<reference evidence="1" key="1">
    <citation type="journal article" date="2020" name="Stud. Mycol.">
        <title>101 Dothideomycetes genomes: a test case for predicting lifestyles and emergence of pathogens.</title>
        <authorList>
            <person name="Haridas S."/>
            <person name="Albert R."/>
            <person name="Binder M."/>
            <person name="Bloem J."/>
            <person name="Labutti K."/>
            <person name="Salamov A."/>
            <person name="Andreopoulos B."/>
            <person name="Baker S."/>
            <person name="Barry K."/>
            <person name="Bills G."/>
            <person name="Bluhm B."/>
            <person name="Cannon C."/>
            <person name="Castanera R."/>
            <person name="Culley D."/>
            <person name="Daum C."/>
            <person name="Ezra D."/>
            <person name="Gonzalez J."/>
            <person name="Henrissat B."/>
            <person name="Kuo A."/>
            <person name="Liang C."/>
            <person name="Lipzen A."/>
            <person name="Lutzoni F."/>
            <person name="Magnuson J."/>
            <person name="Mondo S."/>
            <person name="Nolan M."/>
            <person name="Ohm R."/>
            <person name="Pangilinan J."/>
            <person name="Park H.-J."/>
            <person name="Ramirez L."/>
            <person name="Alfaro M."/>
            <person name="Sun H."/>
            <person name="Tritt A."/>
            <person name="Yoshinaga Y."/>
            <person name="Zwiers L.-H."/>
            <person name="Turgeon B."/>
            <person name="Goodwin S."/>
            <person name="Spatafora J."/>
            <person name="Crous P."/>
            <person name="Grigoriev I."/>
        </authorList>
    </citation>
    <scope>NUCLEOTIDE SEQUENCE</scope>
    <source>
        <strain evidence="1">CBS 525.71</strain>
    </source>
</reference>
<evidence type="ECO:0000313" key="1">
    <source>
        <dbReference type="EMBL" id="KAF2627214.1"/>
    </source>
</evidence>
<sequence>MSQVKANKSLVATATFHLGRYALRDYNEPPNFFLIYTQRSNSTQLIPIAPFNSSHNMRPEAYRHHPNDPHFIHTERVPACDHCIYFKGIVYRSLARQHLTSDDLLVTRYDKMANEPRSLQSVALKEEAIERREHAKYVAWSRSLAAVSIEAQAREAEKMAKSVGLYTVASDTLMQWIDTSTKEELLAWLEKNGDERDNMDTLRHEGIFDLREYFLNRCDAKRAIRKKATKKSPAKAKDLSVRADSTQPVVKKPDPRRDAIEQRLQAHKSLKPPQAALRERDELRRWYDSKKAHDLKDELRERGIRPVPSKKVDMIVLLVEDDKNGS</sequence>